<feature type="signal peptide" evidence="1">
    <location>
        <begin position="1"/>
        <end position="17"/>
    </location>
</feature>
<evidence type="ECO:0000313" key="2">
    <source>
        <dbReference type="EMBL" id="CAB3240756.1"/>
    </source>
</evidence>
<keyword evidence="1" id="KW-0732">Signal</keyword>
<dbReference type="PANTHER" id="PTHR38564:SF2">
    <property type="entry name" value="WU:FC46H12 PRECURSOR"/>
    <property type="match status" value="1"/>
</dbReference>
<reference evidence="2" key="1">
    <citation type="submission" date="2020-04" db="EMBL/GenBank/DDBJ databases">
        <authorList>
            <person name="Neveu A P."/>
        </authorList>
    </citation>
    <scope>NUCLEOTIDE SEQUENCE</scope>
    <source>
        <tissue evidence="2">Whole embryo</tissue>
    </source>
</reference>
<protein>
    <submittedName>
        <fullName evidence="2">Protein ECT2-like</fullName>
    </submittedName>
</protein>
<sequence>MICKIFIFLLAVAWIEAYPFHASCQIEWNFHTLPCDTVHQKLVAQIKKWEGPTGCDSGGEKCLYNLTSNTADELYATHSTPKKHYLDKIHIKFYPQKMMNDFSSFGNVHQFEKVVTDSHGCKVEAFSSSKLFYALLDFGTNYCNLHNLIMGCSFQAQDYDEVTDDSVCTQYSSADCTKY</sequence>
<dbReference type="PANTHER" id="PTHR38564">
    <property type="entry name" value="SI:CH73-250A16.5-RELATED"/>
    <property type="match status" value="1"/>
</dbReference>
<accession>A0A6F9DC82</accession>
<proteinExistence type="evidence at transcript level"/>
<organism evidence="2">
    <name type="scientific">Phallusia mammillata</name>
    <dbReference type="NCBI Taxonomy" id="59560"/>
    <lineage>
        <taxon>Eukaryota</taxon>
        <taxon>Metazoa</taxon>
        <taxon>Chordata</taxon>
        <taxon>Tunicata</taxon>
        <taxon>Ascidiacea</taxon>
        <taxon>Phlebobranchia</taxon>
        <taxon>Ascidiidae</taxon>
        <taxon>Phallusia</taxon>
    </lineage>
</organism>
<dbReference type="AlphaFoldDB" id="A0A6F9DC82"/>
<feature type="chain" id="PRO_5026011208" evidence="1">
    <location>
        <begin position="18"/>
        <end position="179"/>
    </location>
</feature>
<evidence type="ECO:0000256" key="1">
    <source>
        <dbReference type="SAM" id="SignalP"/>
    </source>
</evidence>
<dbReference type="EMBL" id="LR784726">
    <property type="protein sequence ID" value="CAB3240756.1"/>
    <property type="molecule type" value="mRNA"/>
</dbReference>
<gene>
    <name evidence="2" type="primary">Ect2-001</name>
</gene>
<name>A0A6F9DC82_9ASCI</name>